<proteinExistence type="predicted"/>
<protein>
    <submittedName>
        <fullName evidence="1">Uncharacterized protein</fullName>
    </submittedName>
</protein>
<sequence length="270" mass="31316">MKNRSLLALLALAVISTPVLAQSKVVEIIEHYGIYVAAQKGYVKLGHYDYPGQFVDFKHLNELPAVERADENLKLVVFQKDFDEKHVILELRPIQTTVEVEQVRFNVKPLKEKDMYELTLDQSVPAGTILQAHSGYFWRTYMGAIVLGDTQKALEKYFSRKDLDDAYAVKIYLDDALKSYPDNPTLKKLSQHWDKEALKEKAAKDYGYVEKQWKKYKGTKKIRLQARYLKSLIGEINSYLRDHSDSEKAKEAEGRKHYAEKKLKELKEQL</sequence>
<reference evidence="1" key="1">
    <citation type="submission" date="2018-06" db="EMBL/GenBank/DDBJ databases">
        <authorList>
            <person name="Zhirakovskaya E."/>
        </authorList>
    </citation>
    <scope>NUCLEOTIDE SEQUENCE</scope>
</reference>
<organism evidence="1">
    <name type="scientific">hydrothermal vent metagenome</name>
    <dbReference type="NCBI Taxonomy" id="652676"/>
    <lineage>
        <taxon>unclassified sequences</taxon>
        <taxon>metagenomes</taxon>
        <taxon>ecological metagenomes</taxon>
    </lineage>
</organism>
<dbReference type="AlphaFoldDB" id="A0A3B0ZDC3"/>
<evidence type="ECO:0000313" key="1">
    <source>
        <dbReference type="EMBL" id="VAW89561.1"/>
    </source>
</evidence>
<dbReference type="EMBL" id="UOFQ01000141">
    <property type="protein sequence ID" value="VAW89561.1"/>
    <property type="molecule type" value="Genomic_DNA"/>
</dbReference>
<accession>A0A3B0ZDC3</accession>
<gene>
    <name evidence="1" type="ORF">MNBD_GAMMA17-615</name>
</gene>
<name>A0A3B0ZDC3_9ZZZZ</name>